<dbReference type="Proteomes" id="UP001164929">
    <property type="component" value="Chromosome 13"/>
</dbReference>
<dbReference type="InterPro" id="IPR050715">
    <property type="entry name" value="LRR-SigEffector_domain"/>
</dbReference>
<evidence type="ECO:0000313" key="4">
    <source>
        <dbReference type="Proteomes" id="UP001164929"/>
    </source>
</evidence>
<proteinExistence type="predicted"/>
<keyword evidence="4" id="KW-1185">Reference proteome</keyword>
<keyword evidence="1" id="KW-0433">Leucine-rich repeat</keyword>
<dbReference type="PANTHER" id="PTHR45752">
    <property type="entry name" value="LEUCINE-RICH REPEAT-CONTAINING"/>
    <property type="match status" value="1"/>
</dbReference>
<reference evidence="3" key="1">
    <citation type="journal article" date="2023" name="Mol. Ecol. Resour.">
        <title>Chromosome-level genome assembly of a triploid poplar Populus alba 'Berolinensis'.</title>
        <authorList>
            <person name="Chen S."/>
            <person name="Yu Y."/>
            <person name="Wang X."/>
            <person name="Wang S."/>
            <person name="Zhang T."/>
            <person name="Zhou Y."/>
            <person name="He R."/>
            <person name="Meng N."/>
            <person name="Wang Y."/>
            <person name="Liu W."/>
            <person name="Liu Z."/>
            <person name="Liu J."/>
            <person name="Guo Q."/>
            <person name="Huang H."/>
            <person name="Sederoff R.R."/>
            <person name="Wang G."/>
            <person name="Qu G."/>
            <person name="Chen S."/>
        </authorList>
    </citation>
    <scope>NUCLEOTIDE SEQUENCE</scope>
    <source>
        <strain evidence="3">SC-2020</strain>
    </source>
</reference>
<dbReference type="EMBL" id="JAQIZT010000013">
    <property type="protein sequence ID" value="KAJ6974629.1"/>
    <property type="molecule type" value="Genomic_DNA"/>
</dbReference>
<protein>
    <submittedName>
        <fullName evidence="3">Disease resistance protein RPV1-like</fullName>
    </submittedName>
</protein>
<keyword evidence="2" id="KW-0677">Repeat</keyword>
<dbReference type="Gene3D" id="3.80.10.10">
    <property type="entry name" value="Ribonuclease Inhibitor"/>
    <property type="match status" value="2"/>
</dbReference>
<evidence type="ECO:0000313" key="3">
    <source>
        <dbReference type="EMBL" id="KAJ6974629.1"/>
    </source>
</evidence>
<dbReference type="PROSITE" id="PS51450">
    <property type="entry name" value="LRR"/>
    <property type="match status" value="1"/>
</dbReference>
<accession>A0AAD6LWK0</accession>
<comment type="caution">
    <text evidence="3">The sequence shown here is derived from an EMBL/GenBank/DDBJ whole genome shotgun (WGS) entry which is preliminary data.</text>
</comment>
<organism evidence="3 4">
    <name type="scientific">Populus alba x Populus x berolinensis</name>
    <dbReference type="NCBI Taxonomy" id="444605"/>
    <lineage>
        <taxon>Eukaryota</taxon>
        <taxon>Viridiplantae</taxon>
        <taxon>Streptophyta</taxon>
        <taxon>Embryophyta</taxon>
        <taxon>Tracheophyta</taxon>
        <taxon>Spermatophyta</taxon>
        <taxon>Magnoliopsida</taxon>
        <taxon>eudicotyledons</taxon>
        <taxon>Gunneridae</taxon>
        <taxon>Pentapetalae</taxon>
        <taxon>rosids</taxon>
        <taxon>fabids</taxon>
        <taxon>Malpighiales</taxon>
        <taxon>Salicaceae</taxon>
        <taxon>Saliceae</taxon>
        <taxon>Populus</taxon>
    </lineage>
</organism>
<name>A0AAD6LWK0_9ROSI</name>
<dbReference type="InterPro" id="IPR003591">
    <property type="entry name" value="Leu-rich_rpt_typical-subtyp"/>
</dbReference>
<evidence type="ECO:0000256" key="1">
    <source>
        <dbReference type="ARBA" id="ARBA00022614"/>
    </source>
</evidence>
<dbReference type="SUPFAM" id="SSF52058">
    <property type="entry name" value="L domain-like"/>
    <property type="match status" value="1"/>
</dbReference>
<dbReference type="PANTHER" id="PTHR45752:SF195">
    <property type="entry name" value="LEUCINE-RICH REPEAT (LRR) FAMILY PROTEIN-RELATED"/>
    <property type="match status" value="1"/>
</dbReference>
<dbReference type="InterPro" id="IPR001611">
    <property type="entry name" value="Leu-rich_rpt"/>
</dbReference>
<dbReference type="SMART" id="SM00369">
    <property type="entry name" value="LRR_TYP"/>
    <property type="match status" value="2"/>
</dbReference>
<gene>
    <name evidence="3" type="ORF">NC653_030679</name>
</gene>
<dbReference type="AlphaFoldDB" id="A0AAD6LWK0"/>
<dbReference type="InterPro" id="IPR032675">
    <property type="entry name" value="LRR_dom_sf"/>
</dbReference>
<sequence length="457" mass="50113">MARVWLSRLQPLGAWVNSTESSGSACGSPRSPIKLIIAPYSNIKELKFLNNLKILNLSNSKFAKTPNFLDVFRLERLILEDCRNLAEVHQSVGHLKELVHLSLKGCCSLNNLPGSICNLKSLETLDISMCSRLENLPEHLGVMESLTELIADETAIRQLPSSVGQLKRLGNSLSLLRGLDLSYRGLSEGEISIDLGSLSSLQELNLSGNKFFNLPSGIGLLPKLNYLLVKDCTNLLSVPELPSSLMELDAVNCSALERLTIHSKRIPSLYVSGCNNLIEIEGMEGMGKRWVIVSEDRSNLSNNLKQSLVQALCKGEEYDIVIADGEMPELFSNRAEGSSLTLTFHVPPGSDGNKIQGLVAWVVCAIDGNISAYLRGEAVIRNKSNGVQLFKRSIMLFTMSTNSSNQCSWVNHISLAALPPNAMKAGEQLELSVEVKHTSFEVQKCGVHMIVKKPEVE</sequence>
<evidence type="ECO:0000256" key="2">
    <source>
        <dbReference type="ARBA" id="ARBA00022737"/>
    </source>
</evidence>